<feature type="region of interest" description="Disordered" evidence="1">
    <location>
        <begin position="182"/>
        <end position="235"/>
    </location>
</feature>
<feature type="compositionally biased region" description="Polar residues" evidence="1">
    <location>
        <begin position="553"/>
        <end position="568"/>
    </location>
</feature>
<feature type="region of interest" description="Disordered" evidence="1">
    <location>
        <begin position="614"/>
        <end position="649"/>
    </location>
</feature>
<dbReference type="AlphaFoldDB" id="A0AAN7CDT9"/>
<comment type="caution">
    <text evidence="2">The sequence shown here is derived from an EMBL/GenBank/DDBJ whole genome shotgun (WGS) entry which is preliminary data.</text>
</comment>
<feature type="region of interest" description="Disordered" evidence="1">
    <location>
        <begin position="671"/>
        <end position="719"/>
    </location>
</feature>
<proteinExistence type="predicted"/>
<feature type="compositionally biased region" description="Pro residues" evidence="1">
    <location>
        <begin position="616"/>
        <end position="626"/>
    </location>
</feature>
<feature type="compositionally biased region" description="Pro residues" evidence="1">
    <location>
        <begin position="443"/>
        <end position="453"/>
    </location>
</feature>
<feature type="region of interest" description="Disordered" evidence="1">
    <location>
        <begin position="500"/>
        <end position="568"/>
    </location>
</feature>
<dbReference type="Proteomes" id="UP001303760">
    <property type="component" value="Unassembled WGS sequence"/>
</dbReference>
<gene>
    <name evidence="2" type="ORF">C8A03DRAFT_14425</name>
</gene>
<feature type="compositionally biased region" description="Low complexity" evidence="1">
    <location>
        <begin position="685"/>
        <end position="698"/>
    </location>
</feature>
<name>A0AAN7CDT9_9PEZI</name>
<reference evidence="2" key="2">
    <citation type="submission" date="2023-05" db="EMBL/GenBank/DDBJ databases">
        <authorList>
            <consortium name="Lawrence Berkeley National Laboratory"/>
            <person name="Steindorff A."/>
            <person name="Hensen N."/>
            <person name="Bonometti L."/>
            <person name="Westerberg I."/>
            <person name="Brannstrom I.O."/>
            <person name="Guillou S."/>
            <person name="Cros-Aarteil S."/>
            <person name="Calhoun S."/>
            <person name="Haridas S."/>
            <person name="Kuo A."/>
            <person name="Mondo S."/>
            <person name="Pangilinan J."/>
            <person name="Riley R."/>
            <person name="Labutti K."/>
            <person name="Andreopoulos B."/>
            <person name="Lipzen A."/>
            <person name="Chen C."/>
            <person name="Yanf M."/>
            <person name="Daum C."/>
            <person name="Ng V."/>
            <person name="Clum A."/>
            <person name="Ohm R."/>
            <person name="Martin F."/>
            <person name="Silar P."/>
            <person name="Natvig D."/>
            <person name="Lalanne C."/>
            <person name="Gautier V."/>
            <person name="Ament-Velasquez S.L."/>
            <person name="Kruys A."/>
            <person name="Hutchinson M.I."/>
            <person name="Powell A.J."/>
            <person name="Barry K."/>
            <person name="Miller A.N."/>
            <person name="Grigoriev I.V."/>
            <person name="Debuchy R."/>
            <person name="Gladieux P."/>
            <person name="Thoren M.H."/>
            <person name="Johannesson H."/>
        </authorList>
    </citation>
    <scope>NUCLEOTIDE SEQUENCE</scope>
    <source>
        <strain evidence="2">CBS 532.94</strain>
    </source>
</reference>
<feature type="compositionally biased region" description="Low complexity" evidence="1">
    <location>
        <begin position="182"/>
        <end position="197"/>
    </location>
</feature>
<feature type="region of interest" description="Disordered" evidence="1">
    <location>
        <begin position="375"/>
        <end position="397"/>
    </location>
</feature>
<evidence type="ECO:0000313" key="3">
    <source>
        <dbReference type="Proteomes" id="UP001303760"/>
    </source>
</evidence>
<sequence length="809" mass="87034">ICTGIRATPICINHIEDTNPVSLMLFSSAQPSMSTAPSVRSIDGGIDAGELIINGNLPELLALDLETSGAVFMSRDMTSGCPGAGLAAPGSDASPSFDRPRVPYRASYRYCPQQEFPVNLLHLQSLVMDEATSCFAQHDDGRQPGVQRGSPDSSSAMSIGMDPLSIRTRQQSVTTAATSLSGRCSSLSSHNPLSPSSFQHSPYSCNRHHSSPGTWYEAEPESPREGLRSSVSTARTSISDSYAPALHLGDNDDMDASPKSITDWVEVPTITALYPPGGRFGNTSQPRTPASQLHLEKPRIVNIPPASIGRKHTLSAKESRYGAESNSITSEPQETEAVPPAIERHRHGSHSGNLQRGLGMPLLATANGRTVIDASGPPSAGLARPQVEPHERETLEDSGAPATMAYGEVFTDTRKPPLAKFRRWVDASAETPVSPQSSRPHMPNAPSPGIPLPPEMIESLRVSIACFPETMLLTSSLSIETIRAYSKKLRHRADLGRHFGSTDKESIYSSGSHNDRPTKRWNTRWRGNTRRSSNPSHHHQPPPGSCSQQQQHYSTPNRSYQLTPADHSNLTLAPGTPLAPAWAPIKNIFPSASDYLCDALYAHLLVRNYITSLIPPTRPVSPPTPARPGSGTGTGHQQLHQKSPDTYDERNLRIPQKAASLLGMDDPVSATAAYHQQQHQRSRGGRSLLSRRAGSSQAIQGLFSPSSLPGTRKGVGSMKDQEASASLAAMTEIQAGLGRCIALLVATLNKETGEGCRSDWDEEEDHDDLVLVGGEGEKWNGGGANERVEPVLMRALCEVVRCAEEGSSG</sequence>
<organism evidence="2 3">
    <name type="scientific">Achaetomium macrosporum</name>
    <dbReference type="NCBI Taxonomy" id="79813"/>
    <lineage>
        <taxon>Eukaryota</taxon>
        <taxon>Fungi</taxon>
        <taxon>Dikarya</taxon>
        <taxon>Ascomycota</taxon>
        <taxon>Pezizomycotina</taxon>
        <taxon>Sordariomycetes</taxon>
        <taxon>Sordariomycetidae</taxon>
        <taxon>Sordariales</taxon>
        <taxon>Chaetomiaceae</taxon>
        <taxon>Achaetomium</taxon>
    </lineage>
</organism>
<feature type="region of interest" description="Disordered" evidence="1">
    <location>
        <begin position="138"/>
        <end position="160"/>
    </location>
</feature>
<reference evidence="2" key="1">
    <citation type="journal article" date="2023" name="Mol. Phylogenet. Evol.">
        <title>Genome-scale phylogeny and comparative genomics of the fungal order Sordariales.</title>
        <authorList>
            <person name="Hensen N."/>
            <person name="Bonometti L."/>
            <person name="Westerberg I."/>
            <person name="Brannstrom I.O."/>
            <person name="Guillou S."/>
            <person name="Cros-Aarteil S."/>
            <person name="Calhoun S."/>
            <person name="Haridas S."/>
            <person name="Kuo A."/>
            <person name="Mondo S."/>
            <person name="Pangilinan J."/>
            <person name="Riley R."/>
            <person name="LaButti K."/>
            <person name="Andreopoulos B."/>
            <person name="Lipzen A."/>
            <person name="Chen C."/>
            <person name="Yan M."/>
            <person name="Daum C."/>
            <person name="Ng V."/>
            <person name="Clum A."/>
            <person name="Steindorff A."/>
            <person name="Ohm R.A."/>
            <person name="Martin F."/>
            <person name="Silar P."/>
            <person name="Natvig D.O."/>
            <person name="Lalanne C."/>
            <person name="Gautier V."/>
            <person name="Ament-Velasquez S.L."/>
            <person name="Kruys A."/>
            <person name="Hutchinson M.I."/>
            <person name="Powell A.J."/>
            <person name="Barry K."/>
            <person name="Miller A.N."/>
            <person name="Grigoriev I.V."/>
            <person name="Debuchy R."/>
            <person name="Gladieux P."/>
            <person name="Hiltunen Thoren M."/>
            <person name="Johannesson H."/>
        </authorList>
    </citation>
    <scope>NUCLEOTIDE SEQUENCE</scope>
    <source>
        <strain evidence="2">CBS 532.94</strain>
    </source>
</reference>
<evidence type="ECO:0000256" key="1">
    <source>
        <dbReference type="SAM" id="MobiDB-lite"/>
    </source>
</evidence>
<feature type="compositionally biased region" description="Basic residues" evidence="1">
    <location>
        <begin position="519"/>
        <end position="529"/>
    </location>
</feature>
<evidence type="ECO:0000313" key="2">
    <source>
        <dbReference type="EMBL" id="KAK4239153.1"/>
    </source>
</evidence>
<feature type="non-terminal residue" evidence="2">
    <location>
        <position position="1"/>
    </location>
</feature>
<accession>A0AAN7CDT9</accession>
<feature type="region of interest" description="Disordered" evidence="1">
    <location>
        <begin position="427"/>
        <end position="453"/>
    </location>
</feature>
<protein>
    <submittedName>
        <fullName evidence="2">Uncharacterized protein</fullName>
    </submittedName>
</protein>
<feature type="region of interest" description="Disordered" evidence="1">
    <location>
        <begin position="310"/>
        <end position="336"/>
    </location>
</feature>
<keyword evidence="3" id="KW-1185">Reference proteome</keyword>
<dbReference type="EMBL" id="MU860071">
    <property type="protein sequence ID" value="KAK4239153.1"/>
    <property type="molecule type" value="Genomic_DNA"/>
</dbReference>